<evidence type="ECO:0000256" key="2">
    <source>
        <dbReference type="SAM" id="Phobius"/>
    </source>
</evidence>
<accession>A0A1Y0IFQ5</accession>
<feature type="domain" description="DUF2157" evidence="3">
    <location>
        <begin position="74"/>
        <end position="182"/>
    </location>
</feature>
<dbReference type="Pfam" id="PF09925">
    <property type="entry name" value="DUF2157"/>
    <property type="match status" value="1"/>
</dbReference>
<organism evidence="4 5">
    <name type="scientific">Oleiphilus messinensis</name>
    <dbReference type="NCBI Taxonomy" id="141451"/>
    <lineage>
        <taxon>Bacteria</taxon>
        <taxon>Pseudomonadati</taxon>
        <taxon>Pseudomonadota</taxon>
        <taxon>Gammaproteobacteria</taxon>
        <taxon>Oceanospirillales</taxon>
        <taxon>Oleiphilaceae</taxon>
        <taxon>Oleiphilus</taxon>
    </lineage>
</organism>
<dbReference type="RefSeq" id="WP_157678634.1">
    <property type="nucleotide sequence ID" value="NZ_CP021425.1"/>
</dbReference>
<dbReference type="Proteomes" id="UP000196027">
    <property type="component" value="Chromosome"/>
</dbReference>
<evidence type="ECO:0000259" key="3">
    <source>
        <dbReference type="Pfam" id="PF09925"/>
    </source>
</evidence>
<feature type="compositionally biased region" description="Polar residues" evidence="1">
    <location>
        <begin position="1"/>
        <end position="13"/>
    </location>
</feature>
<keyword evidence="2" id="KW-0472">Membrane</keyword>
<feature type="transmembrane region" description="Helical" evidence="2">
    <location>
        <begin position="103"/>
        <end position="120"/>
    </location>
</feature>
<dbReference type="EMBL" id="CP021425">
    <property type="protein sequence ID" value="ARU59338.1"/>
    <property type="molecule type" value="Genomic_DNA"/>
</dbReference>
<feature type="transmembrane region" description="Helical" evidence="2">
    <location>
        <begin position="355"/>
        <end position="374"/>
    </location>
</feature>
<feature type="transmembrane region" description="Helical" evidence="2">
    <location>
        <begin position="268"/>
        <end position="294"/>
    </location>
</feature>
<keyword evidence="5" id="KW-1185">Reference proteome</keyword>
<feature type="transmembrane region" description="Helical" evidence="2">
    <location>
        <begin position="75"/>
        <end position="97"/>
    </location>
</feature>
<feature type="transmembrane region" description="Helical" evidence="2">
    <location>
        <begin position="227"/>
        <end position="247"/>
    </location>
</feature>
<feature type="compositionally biased region" description="Low complexity" evidence="1">
    <location>
        <begin position="14"/>
        <end position="29"/>
    </location>
</feature>
<feature type="transmembrane region" description="Helical" evidence="2">
    <location>
        <begin position="132"/>
        <end position="152"/>
    </location>
</feature>
<feature type="region of interest" description="Disordered" evidence="1">
    <location>
        <begin position="1"/>
        <end position="29"/>
    </location>
</feature>
<feature type="transmembrane region" description="Helical" evidence="2">
    <location>
        <begin position="158"/>
        <end position="175"/>
    </location>
</feature>
<evidence type="ECO:0000313" key="4">
    <source>
        <dbReference type="EMBL" id="ARU59338.1"/>
    </source>
</evidence>
<dbReference type="KEGG" id="ome:OLMES_5358"/>
<evidence type="ECO:0000256" key="1">
    <source>
        <dbReference type="SAM" id="MobiDB-lite"/>
    </source>
</evidence>
<proteinExistence type="predicted"/>
<dbReference type="InterPro" id="IPR018677">
    <property type="entry name" value="DUF2157"/>
</dbReference>
<feature type="transmembrane region" description="Helical" evidence="2">
    <location>
        <begin position="182"/>
        <end position="198"/>
    </location>
</feature>
<feature type="transmembrane region" description="Helical" evidence="2">
    <location>
        <begin position="300"/>
        <end position="320"/>
    </location>
</feature>
<keyword evidence="2" id="KW-0812">Transmembrane</keyword>
<sequence length="387" mass="43048">MEHSGAPSNTNGDPSRSSASKPSGAPKPSVALRATPARIAVLGKALNWQAQDYEHAFELTGYRPSTTQWLNGIDLFLRLLGCALILAGIAAFFAFNWASMHHFAKFAVLQLVIIASIFASSRLPRQSLAGQCCLFSGAFCTGILIAVFGQTYQTGADHYGLFLLWALLITPWVWIGRQSGLWLLWLLLLNLTLITYWTEVFRPPWDEFARIFGPLFWLTQSINDSELALLLVMLNGIALLVWEVLANHVTGQPSLKQQHYSGALANRWFPRIIVLQLLLIVTAHCELTLITHWWQDGSDIYDIIFFVIYGLMLGIGGWYYQYRQVDLLILSAAALSLMITSNSLLARLGSNEIEMGFFLSLLVIAETTGAALWLKQVSKRQNLGVTG</sequence>
<keyword evidence="2" id="KW-1133">Transmembrane helix</keyword>
<dbReference type="AlphaFoldDB" id="A0A1Y0IFQ5"/>
<protein>
    <submittedName>
        <fullName evidence="4">Multipass membrane protein</fullName>
    </submittedName>
</protein>
<dbReference type="OrthoDB" id="327621at2"/>
<gene>
    <name evidence="4" type="ORF">OLMES_5358</name>
</gene>
<evidence type="ECO:0000313" key="5">
    <source>
        <dbReference type="Proteomes" id="UP000196027"/>
    </source>
</evidence>
<name>A0A1Y0IFQ5_9GAMM</name>
<feature type="transmembrane region" description="Helical" evidence="2">
    <location>
        <begin position="327"/>
        <end position="349"/>
    </location>
</feature>
<reference evidence="4 5" key="1">
    <citation type="submission" date="2017-05" db="EMBL/GenBank/DDBJ databases">
        <title>Genomic insights into alkan degradation activity of Oleiphilus messinensis.</title>
        <authorList>
            <person name="Kozyavkin S.A."/>
            <person name="Slesarev A.I."/>
            <person name="Golyshin P.N."/>
            <person name="Korzhenkov A."/>
            <person name="Golyshina O.N."/>
            <person name="Toshchakov S.V."/>
        </authorList>
    </citation>
    <scope>NUCLEOTIDE SEQUENCE [LARGE SCALE GENOMIC DNA]</scope>
    <source>
        <strain evidence="4 5">ME102</strain>
    </source>
</reference>